<evidence type="ECO:0000256" key="1">
    <source>
        <dbReference type="ARBA" id="ARBA00004651"/>
    </source>
</evidence>
<dbReference type="RefSeq" id="WP_377166117.1">
    <property type="nucleotide sequence ID" value="NZ_JBHSMQ010000003.1"/>
</dbReference>
<comment type="similarity">
    <text evidence="6">Belongs to the TVP38/TMEM64 family.</text>
</comment>
<accession>A0ABW0KPL2</accession>
<gene>
    <name evidence="8" type="ORF">ACFQDI_10240</name>
</gene>
<evidence type="ECO:0000256" key="6">
    <source>
        <dbReference type="RuleBase" id="RU366058"/>
    </source>
</evidence>
<dbReference type="InterPro" id="IPR032816">
    <property type="entry name" value="VTT_dom"/>
</dbReference>
<evidence type="ECO:0000256" key="2">
    <source>
        <dbReference type="ARBA" id="ARBA00022475"/>
    </source>
</evidence>
<keyword evidence="4 6" id="KW-1133">Transmembrane helix</keyword>
<feature type="transmembrane region" description="Helical" evidence="6">
    <location>
        <begin position="75"/>
        <end position="93"/>
    </location>
</feature>
<proteinExistence type="inferred from homology"/>
<comment type="subcellular location">
    <subcellularLocation>
        <location evidence="1 6">Cell membrane</location>
        <topology evidence="1 6">Multi-pass membrane protein</topology>
    </subcellularLocation>
</comment>
<keyword evidence="2 6" id="KW-1003">Cell membrane</keyword>
<dbReference type="InterPro" id="IPR015414">
    <property type="entry name" value="TMEM64"/>
</dbReference>
<keyword evidence="5 6" id="KW-0472">Membrane</keyword>
<dbReference type="PANTHER" id="PTHR12677">
    <property type="entry name" value="GOLGI APPARATUS MEMBRANE PROTEIN TVP38-RELATED"/>
    <property type="match status" value="1"/>
</dbReference>
<feature type="domain" description="VTT" evidence="7">
    <location>
        <begin position="95"/>
        <end position="209"/>
    </location>
</feature>
<comment type="caution">
    <text evidence="8">The sequence shown here is derived from an EMBL/GenBank/DDBJ whole genome shotgun (WGS) entry which is preliminary data.</text>
</comment>
<feature type="transmembrane region" description="Helical" evidence="6">
    <location>
        <begin position="220"/>
        <end position="238"/>
    </location>
</feature>
<name>A0ABW0KPL2_9BACT</name>
<dbReference type="EMBL" id="JBHSMQ010000003">
    <property type="protein sequence ID" value="MFC5455235.1"/>
    <property type="molecule type" value="Genomic_DNA"/>
</dbReference>
<dbReference type="Pfam" id="PF09335">
    <property type="entry name" value="VTT_dom"/>
    <property type="match status" value="1"/>
</dbReference>
<dbReference type="Proteomes" id="UP001596052">
    <property type="component" value="Unassembled WGS sequence"/>
</dbReference>
<evidence type="ECO:0000256" key="3">
    <source>
        <dbReference type="ARBA" id="ARBA00022692"/>
    </source>
</evidence>
<protein>
    <recommendedName>
        <fullName evidence="6">TVP38/TMEM64 family membrane protein</fullName>
    </recommendedName>
</protein>
<reference evidence="9" key="1">
    <citation type="journal article" date="2019" name="Int. J. Syst. Evol. Microbiol.">
        <title>The Global Catalogue of Microorganisms (GCM) 10K type strain sequencing project: providing services to taxonomists for standard genome sequencing and annotation.</title>
        <authorList>
            <consortium name="The Broad Institute Genomics Platform"/>
            <consortium name="The Broad Institute Genome Sequencing Center for Infectious Disease"/>
            <person name="Wu L."/>
            <person name="Ma J."/>
        </authorList>
    </citation>
    <scope>NUCLEOTIDE SEQUENCE [LARGE SCALE GENOMIC DNA]</scope>
    <source>
        <strain evidence="9">CGMCC 4.1469</strain>
    </source>
</reference>
<evidence type="ECO:0000259" key="7">
    <source>
        <dbReference type="Pfam" id="PF09335"/>
    </source>
</evidence>
<evidence type="ECO:0000313" key="8">
    <source>
        <dbReference type="EMBL" id="MFC5455235.1"/>
    </source>
</evidence>
<organism evidence="8 9">
    <name type="scientific">Prosthecobacter fluviatilis</name>
    <dbReference type="NCBI Taxonomy" id="445931"/>
    <lineage>
        <taxon>Bacteria</taxon>
        <taxon>Pseudomonadati</taxon>
        <taxon>Verrucomicrobiota</taxon>
        <taxon>Verrucomicrobiia</taxon>
        <taxon>Verrucomicrobiales</taxon>
        <taxon>Verrucomicrobiaceae</taxon>
        <taxon>Prosthecobacter</taxon>
    </lineage>
</organism>
<dbReference type="PANTHER" id="PTHR12677:SF59">
    <property type="entry name" value="GOLGI APPARATUS MEMBRANE PROTEIN TVP38-RELATED"/>
    <property type="match status" value="1"/>
</dbReference>
<evidence type="ECO:0000256" key="4">
    <source>
        <dbReference type="ARBA" id="ARBA00022989"/>
    </source>
</evidence>
<sequence>MMATPEEPPQELEELDASTATTVEQETSRALGKETRQVLFAVLLVAAFMVLAQFITPLKAWVTNVQTWKEMVRQFGWGAHAIFMAACAGSVMLGVPRLPLCAAAGLVFGFGEGLVLSLVSSTLGSYGAFILSRHGFRRAVESRAEKWPWLKKLLKKPSVLRVFWVRQLMVPGLVLNVLLGMTPVKHTRFLLGTALGYLPLNVAFSLVGSGLGKGSLTTTLTQLLSAMAVINIAAWLVYKVMKKQKANG</sequence>
<keyword evidence="9" id="KW-1185">Reference proteome</keyword>
<feature type="transmembrane region" description="Helical" evidence="6">
    <location>
        <begin position="189"/>
        <end position="208"/>
    </location>
</feature>
<feature type="transmembrane region" description="Helical" evidence="6">
    <location>
        <begin position="38"/>
        <end position="55"/>
    </location>
</feature>
<keyword evidence="3 6" id="KW-0812">Transmembrane</keyword>
<evidence type="ECO:0000313" key="9">
    <source>
        <dbReference type="Proteomes" id="UP001596052"/>
    </source>
</evidence>
<feature type="transmembrane region" description="Helical" evidence="6">
    <location>
        <begin position="100"/>
        <end position="119"/>
    </location>
</feature>
<evidence type="ECO:0000256" key="5">
    <source>
        <dbReference type="ARBA" id="ARBA00023136"/>
    </source>
</evidence>